<organism evidence="7 8">
    <name type="scientific">Uruburuella testudinis</name>
    <dbReference type="NCBI Taxonomy" id="1282863"/>
    <lineage>
        <taxon>Bacteria</taxon>
        <taxon>Pseudomonadati</taxon>
        <taxon>Pseudomonadota</taxon>
        <taxon>Betaproteobacteria</taxon>
        <taxon>Neisseriales</taxon>
        <taxon>Neisseriaceae</taxon>
        <taxon>Uruburuella</taxon>
    </lineage>
</organism>
<evidence type="ECO:0000259" key="5">
    <source>
        <dbReference type="Pfam" id="PF04829"/>
    </source>
</evidence>
<feature type="domain" description="VENN motif-containing" evidence="5">
    <location>
        <begin position="231"/>
        <end position="277"/>
    </location>
</feature>
<reference evidence="7 8" key="1">
    <citation type="journal article" date="2022" name="Res Sq">
        <title>Evolution of multicellular longitudinally dividing oral cavity symbionts (Neisseriaceae).</title>
        <authorList>
            <person name="Nyongesa S."/>
            <person name="Weber P."/>
            <person name="Bernet E."/>
            <person name="Pullido F."/>
            <person name="Nieckarz M."/>
            <person name="Delaby M."/>
            <person name="Nieves C."/>
            <person name="Viehboeck T."/>
            <person name="Krause N."/>
            <person name="Rivera-Millot A."/>
            <person name="Nakamura A."/>
            <person name="Vischer N."/>
            <person name="VanNieuwenhze M."/>
            <person name="Brun Y."/>
            <person name="Cava F."/>
            <person name="Bulgheresi S."/>
            <person name="Veyrier F."/>
        </authorList>
    </citation>
    <scope>NUCLEOTIDE SEQUENCE [LARGE SCALE GENOMIC DNA]</scope>
    <source>
        <strain evidence="7 8">CCUG 63373m</strain>
    </source>
</reference>
<evidence type="ECO:0000313" key="8">
    <source>
        <dbReference type="Proteomes" id="UP000829817"/>
    </source>
</evidence>
<dbReference type="Pfam" id="PF04829">
    <property type="entry name" value="PT-VENN"/>
    <property type="match status" value="1"/>
</dbReference>
<evidence type="ECO:0000256" key="1">
    <source>
        <dbReference type="ARBA" id="ARBA00004219"/>
    </source>
</evidence>
<keyword evidence="2" id="KW-0800">Toxin</keyword>
<keyword evidence="3" id="KW-1266">Target cell cytoplasm</keyword>
<accession>A0ABY4DUX0</accession>
<proteinExistence type="predicted"/>
<dbReference type="Proteomes" id="UP000829817">
    <property type="component" value="Chromosome"/>
</dbReference>
<keyword evidence="4" id="KW-0843">Virulence</keyword>
<evidence type="ECO:0000256" key="2">
    <source>
        <dbReference type="ARBA" id="ARBA00022656"/>
    </source>
</evidence>
<dbReference type="EMBL" id="CP091508">
    <property type="protein sequence ID" value="UOO82470.1"/>
    <property type="molecule type" value="Genomic_DNA"/>
</dbReference>
<keyword evidence="8" id="KW-1185">Reference proteome</keyword>
<dbReference type="InterPro" id="IPR006914">
    <property type="entry name" value="VENN_dom"/>
</dbReference>
<protein>
    <submittedName>
        <fullName evidence="7">DUF637 domain-containing protein</fullName>
    </submittedName>
</protein>
<dbReference type="RefSeq" id="WP_244786207.1">
    <property type="nucleotide sequence ID" value="NZ_CP091508.1"/>
</dbReference>
<dbReference type="Pfam" id="PF04830">
    <property type="entry name" value="DUF637"/>
    <property type="match status" value="1"/>
</dbReference>
<name>A0ABY4DUX0_9NEIS</name>
<evidence type="ECO:0000256" key="3">
    <source>
        <dbReference type="ARBA" id="ARBA00022913"/>
    </source>
</evidence>
<evidence type="ECO:0000256" key="4">
    <source>
        <dbReference type="ARBA" id="ARBA00023026"/>
    </source>
</evidence>
<comment type="subcellular location">
    <subcellularLocation>
        <location evidence="1">Target cell</location>
        <location evidence="1">Target cell cytoplasm</location>
    </subcellularLocation>
</comment>
<evidence type="ECO:0000259" key="6">
    <source>
        <dbReference type="Pfam" id="PF04830"/>
    </source>
</evidence>
<evidence type="ECO:0000313" key="7">
    <source>
        <dbReference type="EMBL" id="UOO82470.1"/>
    </source>
</evidence>
<feature type="domain" description="DUF637" evidence="6">
    <location>
        <begin position="63"/>
        <end position="214"/>
    </location>
</feature>
<dbReference type="InterPro" id="IPR006915">
    <property type="entry name" value="DUF637_hemagglutn_put"/>
</dbReference>
<gene>
    <name evidence="7" type="ORF">LVJ83_03090</name>
</gene>
<sequence>MAKDVNWNQVQLEYQKWDYKHEGLTGAGAAIIALALAAVTGGAGAGIASALSGTAVTGISATMANAAFLSLATQASVSLVNNKGNLGKTFKDLGRSSTVKKLATAVITAGVADKIGASSALQWSDSATLNNLTVNLANAGSSAVISTAINGGSLGDSLESAIIAALVQTAHGAAASKIKGLDNHYIAHKVAHAMAGCAAAAANKGKCQDGAIGAAVGEIVGEKLLNGRNVKNLNPEEYKQILAYSRLVAGTAAGLAGGDVNVAANTAKTALENNLLAFNPKSNPKAKKRFNDKVKNELDGKFELKGTGKFNNQGYEIITLVPIGNATTANLNAKQLAFYNMLNNIIQDKTGTAQITLVYNDGSTAGGSWITGRFDVGDMEKLDANKIVLTGNALIAHEFNEQIVKDKFHLIPLQGKEDKYYNFAHELAVKKEINMMKDITSIADNAKINGVEYSRIYYNHSKKQMLGVNIGTFMTTPTGLMHNFDPKQTIIKPNSNGMYIIETENQLFEFIP</sequence>